<dbReference type="Proteomes" id="UP000186851">
    <property type="component" value="Chromosome"/>
</dbReference>
<feature type="transmembrane region" description="Helical" evidence="6">
    <location>
        <begin position="246"/>
        <end position="272"/>
    </location>
</feature>
<dbReference type="KEGG" id="oyw:OdinLCB4_007025"/>
<dbReference type="GO" id="GO:0022857">
    <property type="term" value="F:transmembrane transporter activity"/>
    <property type="evidence" value="ECO:0007669"/>
    <property type="project" value="InterPro"/>
</dbReference>
<evidence type="ECO:0000256" key="1">
    <source>
        <dbReference type="ARBA" id="ARBA00004651"/>
    </source>
</evidence>
<dbReference type="PANTHER" id="PTHR42770">
    <property type="entry name" value="AMINO ACID TRANSPORTER-RELATED"/>
    <property type="match status" value="1"/>
</dbReference>
<accession>A0AAF0D206</accession>
<feature type="transmembrane region" description="Helical" evidence="6">
    <location>
        <begin position="414"/>
        <end position="431"/>
    </location>
</feature>
<feature type="transmembrane region" description="Helical" evidence="6">
    <location>
        <begin position="182"/>
        <end position="202"/>
    </location>
</feature>
<evidence type="ECO:0000256" key="2">
    <source>
        <dbReference type="ARBA" id="ARBA00022475"/>
    </source>
</evidence>
<organism evidence="7 8">
    <name type="scientific">Odinarchaeota yellowstonii (strain LCB_4)</name>
    <dbReference type="NCBI Taxonomy" id="1841599"/>
    <lineage>
        <taxon>Archaea</taxon>
        <taxon>Promethearchaeati</taxon>
        <taxon>Candidatus Odinarchaeota</taxon>
        <taxon>Candidatus Odinarchaeia</taxon>
        <taxon>Candidatus Odinarchaeales</taxon>
        <taxon>Candidatus Odinarchaeaceae</taxon>
        <taxon>Candidatus Odinarchaeum</taxon>
    </lineage>
</organism>
<evidence type="ECO:0000256" key="5">
    <source>
        <dbReference type="ARBA" id="ARBA00023136"/>
    </source>
</evidence>
<dbReference type="Pfam" id="PF13520">
    <property type="entry name" value="AA_permease_2"/>
    <property type="match status" value="1"/>
</dbReference>
<feature type="transmembrane region" description="Helical" evidence="6">
    <location>
        <begin position="482"/>
        <end position="503"/>
    </location>
</feature>
<feature type="transmembrane region" description="Helical" evidence="6">
    <location>
        <begin position="437"/>
        <end position="462"/>
    </location>
</feature>
<dbReference type="EMBL" id="CP091871">
    <property type="protein sequence ID" value="WEU40214.1"/>
    <property type="molecule type" value="Genomic_DNA"/>
</dbReference>
<feature type="transmembrane region" description="Helical" evidence="6">
    <location>
        <begin position="25"/>
        <end position="43"/>
    </location>
</feature>
<feature type="transmembrane region" description="Helical" evidence="6">
    <location>
        <begin position="523"/>
        <end position="545"/>
    </location>
</feature>
<feature type="transmembrane region" description="Helical" evidence="6">
    <location>
        <begin position="55"/>
        <end position="74"/>
    </location>
</feature>
<gene>
    <name evidence="7" type="ORF">OdinLCB4_007025</name>
</gene>
<dbReference type="InterPro" id="IPR002293">
    <property type="entry name" value="AA/rel_permease1"/>
</dbReference>
<evidence type="ECO:0000256" key="6">
    <source>
        <dbReference type="SAM" id="Phobius"/>
    </source>
</evidence>
<dbReference type="InterPro" id="IPR050367">
    <property type="entry name" value="APC_superfamily"/>
</dbReference>
<keyword evidence="5 6" id="KW-0472">Membrane</keyword>
<evidence type="ECO:0000313" key="7">
    <source>
        <dbReference type="EMBL" id="WEU40214.1"/>
    </source>
</evidence>
<dbReference type="Gene3D" id="1.20.1740.10">
    <property type="entry name" value="Amino acid/polyamine transporter I"/>
    <property type="match status" value="1"/>
</dbReference>
<name>A0AAF0D206_ODILC</name>
<feature type="transmembrane region" description="Helical" evidence="6">
    <location>
        <begin position="95"/>
        <end position="120"/>
    </location>
</feature>
<keyword evidence="4 6" id="KW-1133">Transmembrane helix</keyword>
<feature type="transmembrane region" description="Helical" evidence="6">
    <location>
        <begin position="153"/>
        <end position="170"/>
    </location>
</feature>
<reference evidence="7" key="1">
    <citation type="journal article" date="2017" name="Nature">
        <title>Asgard archaea illuminate the origin of eukaryotic cellular complexity.</title>
        <authorList>
            <person name="Zaremba-Niedzwiedzka K."/>
            <person name="Caceres E.F."/>
            <person name="Saw J.H."/>
            <person name="Backstrom D."/>
            <person name="Juzokaite L."/>
            <person name="Vancaester E."/>
            <person name="Seitz K.W."/>
            <person name="Anantharaman K."/>
            <person name="Starnawski P."/>
            <person name="Kjeldsen K.U."/>
            <person name="Scott M.B."/>
            <person name="Nunoura T."/>
            <person name="Banfield J.F."/>
            <person name="Schramm A."/>
            <person name="Baker B.J."/>
            <person name="Spang A."/>
            <person name="Ettema T.J.G."/>
        </authorList>
    </citation>
    <scope>NUCLEOTIDE SEQUENCE</scope>
    <source>
        <strain evidence="7">LCB_4</strain>
    </source>
</reference>
<reference evidence="7" key="2">
    <citation type="journal article" date="2022" name="Nat. Microbiol.">
        <title>A closed Candidatus Odinarchaeum chromosome exposes Asgard archaeal viruses.</title>
        <authorList>
            <person name="Tamarit D."/>
            <person name="Caceres E.F."/>
            <person name="Krupovic M."/>
            <person name="Nijland R."/>
            <person name="Eme L."/>
            <person name="Robinson N.P."/>
            <person name="Ettema T.J.G."/>
        </authorList>
    </citation>
    <scope>NUCLEOTIDE SEQUENCE</scope>
    <source>
        <strain evidence="7">LCB_4</strain>
    </source>
</reference>
<dbReference type="PIRSF" id="PIRSF006060">
    <property type="entry name" value="AA_transporter"/>
    <property type="match status" value="1"/>
</dbReference>
<sequence>MSEETKTVFVRKASGLTRVISKWDALAYSFVAPTIAYAAHYIIWCQTFNPGADVYIASLWILSLMPIAGLYVLFSISMPRSGGEYIYVSRVISPAWGLFACWTLTIVGLNWSGVLTTWLINWGFGDTLLAQGLLSGNTALRDIGLYLNQPSTIEAWIIGTLALIVCYFIMARGTRTVVKFTWIIFVWNFIGLAVYGIAALMAGGPMSATVQNNILLYTGHSYTDIINGAVNAATALGQTFPNGATYLLPTLMAGATYLNLSTLGSTFAANIAGEIKEVKAAQTLAQLGSLALFVVYWEIFTFFQYSAFGSVWYQAIAMMDQANASGIAGPGVTGDWLAYYFGFDIAYKLPLATYNVMFSTANPILTGISTIHFAVIDFGGMLTLAFGPVRNLFAWSFDGILPKWVNRVNRRGSPVNSVILGGVVAWAIFTINTWTTWLAYIIHTIAIWMIGWCVFGIAGIVFPWRRRDIFEKSPEVVKKRIAGIPAISILGVVTLGVAAWGAYSALAPPISALLGGGGGMEQIVGTVAFFVIIPFILYYAAYFINKSKGIPMDLRFKEIPPD</sequence>
<evidence type="ECO:0000256" key="4">
    <source>
        <dbReference type="ARBA" id="ARBA00022989"/>
    </source>
</evidence>
<evidence type="ECO:0000313" key="8">
    <source>
        <dbReference type="Proteomes" id="UP000186851"/>
    </source>
</evidence>
<evidence type="ECO:0000256" key="3">
    <source>
        <dbReference type="ARBA" id="ARBA00022692"/>
    </source>
</evidence>
<comment type="subcellular location">
    <subcellularLocation>
        <location evidence="1">Cell membrane</location>
        <topology evidence="1">Multi-pass membrane protein</topology>
    </subcellularLocation>
</comment>
<feature type="transmembrane region" description="Helical" evidence="6">
    <location>
        <begin position="371"/>
        <end position="393"/>
    </location>
</feature>
<protein>
    <submittedName>
        <fullName evidence="7">Amino acid permease</fullName>
    </submittedName>
</protein>
<proteinExistence type="predicted"/>
<dbReference type="PANTHER" id="PTHR42770:SF7">
    <property type="entry name" value="MEMBRANE PROTEIN"/>
    <property type="match status" value="1"/>
</dbReference>
<dbReference type="AlphaFoldDB" id="A0AAF0D206"/>
<keyword evidence="3 6" id="KW-0812">Transmembrane</keyword>
<dbReference type="GO" id="GO:0005886">
    <property type="term" value="C:plasma membrane"/>
    <property type="evidence" value="ECO:0007669"/>
    <property type="project" value="UniProtKB-SubCell"/>
</dbReference>
<keyword evidence="2" id="KW-1003">Cell membrane</keyword>